<dbReference type="Gene3D" id="3.40.50.2000">
    <property type="entry name" value="Glycogen Phosphorylase B"/>
    <property type="match status" value="2"/>
</dbReference>
<evidence type="ECO:0000259" key="7">
    <source>
        <dbReference type="Pfam" id="PF08323"/>
    </source>
</evidence>
<reference evidence="8" key="1">
    <citation type="submission" date="2018-06" db="EMBL/GenBank/DDBJ databases">
        <authorList>
            <person name="Zhirakovskaya E."/>
        </authorList>
    </citation>
    <scope>NUCLEOTIDE SEQUENCE</scope>
</reference>
<evidence type="ECO:0000256" key="1">
    <source>
        <dbReference type="ARBA" id="ARBA00001478"/>
    </source>
</evidence>
<dbReference type="GO" id="GO:0004373">
    <property type="term" value="F:alpha-1,4-glucan glucosyltransferase (UDP-glucose donor) activity"/>
    <property type="evidence" value="ECO:0007669"/>
    <property type="project" value="InterPro"/>
</dbReference>
<proteinExistence type="inferred from homology"/>
<evidence type="ECO:0000259" key="6">
    <source>
        <dbReference type="Pfam" id="PF00534"/>
    </source>
</evidence>
<organism evidence="8">
    <name type="scientific">hydrothermal vent metagenome</name>
    <dbReference type="NCBI Taxonomy" id="652676"/>
    <lineage>
        <taxon>unclassified sequences</taxon>
        <taxon>metagenomes</taxon>
        <taxon>ecological metagenomes</taxon>
    </lineage>
</organism>
<evidence type="ECO:0000256" key="4">
    <source>
        <dbReference type="ARBA" id="ARBA00022676"/>
    </source>
</evidence>
<evidence type="ECO:0000313" key="8">
    <source>
        <dbReference type="EMBL" id="VAW88163.1"/>
    </source>
</evidence>
<dbReference type="Pfam" id="PF08323">
    <property type="entry name" value="Glyco_transf_5"/>
    <property type="match status" value="1"/>
</dbReference>
<comment type="similarity">
    <text evidence="2">Belongs to the glycosyltransferase 1 family. Bacterial/plant glycogen synthase subfamily.</text>
</comment>
<dbReference type="PANTHER" id="PTHR45825:SF11">
    <property type="entry name" value="ALPHA AMYLASE DOMAIN-CONTAINING PROTEIN"/>
    <property type="match status" value="1"/>
</dbReference>
<evidence type="ECO:0000256" key="2">
    <source>
        <dbReference type="ARBA" id="ARBA00010281"/>
    </source>
</evidence>
<name>A0A3B0ZIT6_9ZZZZ</name>
<accession>A0A3B0ZIT6</accession>
<dbReference type="Pfam" id="PF00534">
    <property type="entry name" value="Glycos_transf_1"/>
    <property type="match status" value="1"/>
</dbReference>
<dbReference type="EC" id="2.4.1.21" evidence="3"/>
<keyword evidence="5 8" id="KW-0808">Transferase</keyword>
<dbReference type="InterPro" id="IPR013534">
    <property type="entry name" value="Starch_synth_cat_dom"/>
</dbReference>
<feature type="domain" description="Glycosyl transferase family 1" evidence="6">
    <location>
        <begin position="294"/>
        <end position="441"/>
    </location>
</feature>
<dbReference type="NCBIfam" id="TIGR02095">
    <property type="entry name" value="glgA"/>
    <property type="match status" value="1"/>
</dbReference>
<dbReference type="HAMAP" id="MF_00484">
    <property type="entry name" value="Glycogen_synth"/>
    <property type="match status" value="1"/>
</dbReference>
<dbReference type="GO" id="GO:0005829">
    <property type="term" value="C:cytosol"/>
    <property type="evidence" value="ECO:0007669"/>
    <property type="project" value="TreeGrafter"/>
</dbReference>
<dbReference type="NCBIfam" id="NF001899">
    <property type="entry name" value="PRK00654.1-2"/>
    <property type="match status" value="1"/>
</dbReference>
<protein>
    <recommendedName>
        <fullName evidence="3">starch synthase</fullName>
        <ecNumber evidence="3">2.4.1.21</ecNumber>
    </recommendedName>
</protein>
<dbReference type="CDD" id="cd03791">
    <property type="entry name" value="GT5_Glycogen_synthase_DULL1-like"/>
    <property type="match status" value="1"/>
</dbReference>
<dbReference type="SUPFAM" id="SSF53756">
    <property type="entry name" value="UDP-Glycosyltransferase/glycogen phosphorylase"/>
    <property type="match status" value="1"/>
</dbReference>
<dbReference type="AlphaFoldDB" id="A0A3B0ZIT6"/>
<evidence type="ECO:0000256" key="5">
    <source>
        <dbReference type="ARBA" id="ARBA00022679"/>
    </source>
</evidence>
<feature type="domain" description="Starch synthase catalytic" evidence="7">
    <location>
        <begin position="3"/>
        <end position="238"/>
    </location>
</feature>
<evidence type="ECO:0000256" key="3">
    <source>
        <dbReference type="ARBA" id="ARBA00012588"/>
    </source>
</evidence>
<dbReference type="EMBL" id="UOFQ01000090">
    <property type="protein sequence ID" value="VAW88163.1"/>
    <property type="molecule type" value="Genomic_DNA"/>
</dbReference>
<dbReference type="InterPro" id="IPR011835">
    <property type="entry name" value="GS/SS"/>
</dbReference>
<dbReference type="GO" id="GO:0009011">
    <property type="term" value="F:alpha-1,4-glucan glucosyltransferase (ADP-glucose donor) activity"/>
    <property type="evidence" value="ECO:0007669"/>
    <property type="project" value="UniProtKB-EC"/>
</dbReference>
<sequence length="489" mass="54491">MSKILYISSEAFPLIKTGGLADVAGSLPIALSEQGEAVRLLLPAYPQVMQQVENATQLTSDHYYGLEVSLLETHLPNSDVPLWLVNCPAAFERPGGPYMDSDGQPWHDNALRFAVFCKIAVDIALNRLKLAWQPDVVHCNDWQSGLVPALLAPFKQRPATLFTIHNLAYQGLFSHQTFTDLELPSDLWHPSHLEFYDQLSFIKGGLVYADRINAVSPTYAREILLPEFGYGLNGLLQHRQERLSGILNGIDQTVWDPATDPHLTANYDSRKLAQKRKNKTALQKQLGLPVDANIPLVGMISRMVEQKGLDIILAAMADIVNLPLQLVILGSGETHYEIQLVKWANNHPDKLNVVIGYNETLSHQIEAGSDMFLMPSTFEPCGLNQLYSLRYGTLPIVRNVGGLSDTVVDANDLNRKNKTANGFVITEQSTDALLTTLSNALGLYQETTAWRKLQRTAMKGDFSWQRSAEHYIKLYQQALSDRDQATVDT</sequence>
<dbReference type="PANTHER" id="PTHR45825">
    <property type="entry name" value="GRANULE-BOUND STARCH SYNTHASE 1, CHLOROPLASTIC/AMYLOPLASTIC"/>
    <property type="match status" value="1"/>
</dbReference>
<dbReference type="InterPro" id="IPR001296">
    <property type="entry name" value="Glyco_trans_1"/>
</dbReference>
<dbReference type="GO" id="GO:0005978">
    <property type="term" value="P:glycogen biosynthetic process"/>
    <property type="evidence" value="ECO:0007669"/>
    <property type="project" value="TreeGrafter"/>
</dbReference>
<comment type="catalytic activity">
    <reaction evidence="1">
        <text>[(1-&gt;4)-alpha-D-glucosyl](n) + ADP-alpha-D-glucose = [(1-&gt;4)-alpha-D-glucosyl](n+1) + ADP + H(+)</text>
        <dbReference type="Rhea" id="RHEA:18189"/>
        <dbReference type="Rhea" id="RHEA-COMP:9584"/>
        <dbReference type="Rhea" id="RHEA-COMP:9587"/>
        <dbReference type="ChEBI" id="CHEBI:15378"/>
        <dbReference type="ChEBI" id="CHEBI:15444"/>
        <dbReference type="ChEBI" id="CHEBI:57498"/>
        <dbReference type="ChEBI" id="CHEBI:456216"/>
        <dbReference type="EC" id="2.4.1.21"/>
    </reaction>
</comment>
<gene>
    <name evidence="8" type="ORF">MNBD_GAMMA17-1718</name>
</gene>
<keyword evidence="4 8" id="KW-0328">Glycosyltransferase</keyword>